<evidence type="ECO:0000259" key="4">
    <source>
        <dbReference type="Pfam" id="PF25053"/>
    </source>
</evidence>
<dbReference type="Pfam" id="PF25053">
    <property type="entry name" value="DUF7791"/>
    <property type="match status" value="1"/>
</dbReference>
<dbReference type="Pfam" id="PF14479">
    <property type="entry name" value="HeLo"/>
    <property type="match status" value="1"/>
</dbReference>
<gene>
    <name evidence="5" type="ORF">FAGAP_2732</name>
</gene>
<organism evidence="5 6">
    <name type="scientific">Fusarium agapanthi</name>
    <dbReference type="NCBI Taxonomy" id="1803897"/>
    <lineage>
        <taxon>Eukaryota</taxon>
        <taxon>Fungi</taxon>
        <taxon>Dikarya</taxon>
        <taxon>Ascomycota</taxon>
        <taxon>Pezizomycotina</taxon>
        <taxon>Sordariomycetes</taxon>
        <taxon>Hypocreomycetidae</taxon>
        <taxon>Hypocreales</taxon>
        <taxon>Nectriaceae</taxon>
        <taxon>Fusarium</taxon>
        <taxon>Fusarium fujikuroi species complex</taxon>
    </lineage>
</organism>
<dbReference type="InterPro" id="IPR056693">
    <property type="entry name" value="DUF7791"/>
</dbReference>
<dbReference type="Pfam" id="PF24883">
    <property type="entry name" value="NPHP3_N"/>
    <property type="match status" value="1"/>
</dbReference>
<dbReference type="AlphaFoldDB" id="A0A9P5BIJ9"/>
<dbReference type="EMBL" id="LUFC02000152">
    <property type="protein sequence ID" value="KAF4501070.1"/>
    <property type="molecule type" value="Genomic_DNA"/>
</dbReference>
<dbReference type="Proteomes" id="UP000737391">
    <property type="component" value="Unassembled WGS sequence"/>
</dbReference>
<reference evidence="5" key="1">
    <citation type="submission" date="2020-01" db="EMBL/GenBank/DDBJ databases">
        <title>Identification and distribution of gene clusters putatively required for synthesis of sphingolipid metabolism inhibitors in phylogenetically diverse species of the filamentous fungus Fusarium.</title>
        <authorList>
            <person name="Kim H.-S."/>
            <person name="Busman M."/>
            <person name="Brown D.W."/>
            <person name="Divon H."/>
            <person name="Uhlig S."/>
            <person name="Proctor R.H."/>
        </authorList>
    </citation>
    <scope>NUCLEOTIDE SEQUENCE</scope>
    <source>
        <strain evidence="5">NRRL 31653</strain>
    </source>
</reference>
<keyword evidence="1" id="KW-0677">Repeat</keyword>
<evidence type="ECO:0000313" key="6">
    <source>
        <dbReference type="Proteomes" id="UP000737391"/>
    </source>
</evidence>
<evidence type="ECO:0000259" key="2">
    <source>
        <dbReference type="Pfam" id="PF14479"/>
    </source>
</evidence>
<proteinExistence type="predicted"/>
<feature type="domain" description="Nephrocystin 3-like N-terminal" evidence="3">
    <location>
        <begin position="279"/>
        <end position="445"/>
    </location>
</feature>
<comment type="caution">
    <text evidence="5">The sequence shown here is derived from an EMBL/GenBank/DDBJ whole genome shotgun (WGS) entry which is preliminary data.</text>
</comment>
<dbReference type="InterPro" id="IPR038305">
    <property type="entry name" value="HeLo_sf"/>
</dbReference>
<keyword evidence="6" id="KW-1185">Reference proteome</keyword>
<dbReference type="InterPro" id="IPR027417">
    <property type="entry name" value="P-loop_NTPase"/>
</dbReference>
<dbReference type="InterPro" id="IPR029498">
    <property type="entry name" value="HeLo_dom"/>
</dbReference>
<name>A0A9P5BIJ9_9HYPO</name>
<dbReference type="PANTHER" id="PTHR10039">
    <property type="entry name" value="AMELOGENIN"/>
    <property type="match status" value="1"/>
</dbReference>
<protein>
    <submittedName>
        <fullName evidence="5">Small s</fullName>
    </submittedName>
</protein>
<evidence type="ECO:0000259" key="3">
    <source>
        <dbReference type="Pfam" id="PF24883"/>
    </source>
</evidence>
<feature type="domain" description="Prion-inhibition and propagation HeLo" evidence="2">
    <location>
        <begin position="11"/>
        <end position="212"/>
    </location>
</feature>
<dbReference type="PANTHER" id="PTHR10039:SF5">
    <property type="entry name" value="NACHT DOMAIN-CONTAINING PROTEIN"/>
    <property type="match status" value="1"/>
</dbReference>
<dbReference type="InterPro" id="IPR056884">
    <property type="entry name" value="NPHP3-like_N"/>
</dbReference>
<evidence type="ECO:0000313" key="5">
    <source>
        <dbReference type="EMBL" id="KAF4501070.1"/>
    </source>
</evidence>
<dbReference type="OrthoDB" id="443402at2759"/>
<dbReference type="SUPFAM" id="SSF52540">
    <property type="entry name" value="P-loop containing nucleoside triphosphate hydrolases"/>
    <property type="match status" value="1"/>
</dbReference>
<accession>A0A9P5BIJ9</accession>
<feature type="domain" description="DUF7791" evidence="4">
    <location>
        <begin position="555"/>
        <end position="668"/>
    </location>
</feature>
<dbReference type="Gene3D" id="1.20.120.1020">
    <property type="entry name" value="Prion-inhibition and propagation, HeLo domain"/>
    <property type="match status" value="1"/>
</dbReference>
<dbReference type="Gene3D" id="3.40.50.300">
    <property type="entry name" value="P-loop containing nucleotide triphosphate hydrolases"/>
    <property type="match status" value="1"/>
</dbReference>
<evidence type="ECO:0000256" key="1">
    <source>
        <dbReference type="ARBA" id="ARBA00022737"/>
    </source>
</evidence>
<sequence>MAEIAGLALGAVGVVGLIGAFKDTIDLFGLLADSRDLGRDYEILRIKLDIQKTLLLQWTDRVGLLRQDDYDPCLDQAHIRRAMGHTLSCIQLLLTDATTLRDKYGIDEANDQEGTTRLVSVSSISAWRMGVFKTQYDDFKKRVAQGRDKPFRSRAVWAVRDKQKFEILIRDLADLIESLDKLVPVTSKQPALRNLADDDVRSISGLQNLKMLLEASQGTHRFISESAQRSISRACEEIILNRLWFRKIHERRETVADAHLNTLKWALYPPKDETHWHDLSKWLRKPSRHEVYWISGKAGSGKSTLMKYLYYSDRTRKLLKEWSHPRMCMVADFFFFDLGSEEQKSFEGLSRALLYQLLEPKPTLIHKALPYMIKELRKADINDASLPSLSEIRHAFRILTHEPGMQKCCIFIDGLDEFRGDIRESISLIQELSQSSHIKVLVSSRPIPACVAVYQNLPRLKLQDLKRKDIGTYVKGLIGGHPYMKSLLRRSPNGARSVISQLVDKSSGVFLWVVLACRSLLSGFEDCDRLPELQKRVDELPPELEDFFDLMLAKINQRYQYQGAYLLRLCYESQRASRSPGCPALAIMDTLALALVDDVDMSADSIGGLSWQDKIDLCTVLEGRLRSRCGGLLETQSAGIPNGQLVCGVVVFMHRTVFEYLSNESVWERDCLRTDPHSPAIATSLSMRDLYNMILLVAELGKSQRSEAQMTATLRSGLFWAQRGNIIDFFEQLPHFLSELVACKYQPNDPDLSALAKACHELPGTTGRNYLHAPLLLAADIGAHEYHANMWLPSLDLSRI</sequence>